<feature type="region of interest" description="Disordered" evidence="6">
    <location>
        <begin position="487"/>
        <end position="521"/>
    </location>
</feature>
<comment type="catalytic activity">
    <reaction evidence="4">
        <text>a 1-O-alkyl-2-acetyl-sn-glycero-3-phosphocholine + H2O = a 1-O-alkyl-sn-glycero-3-phosphocholine + acetate + H(+)</text>
        <dbReference type="Rhea" id="RHEA:17777"/>
        <dbReference type="ChEBI" id="CHEBI:15377"/>
        <dbReference type="ChEBI" id="CHEBI:15378"/>
        <dbReference type="ChEBI" id="CHEBI:30089"/>
        <dbReference type="ChEBI" id="CHEBI:30909"/>
        <dbReference type="ChEBI" id="CHEBI:36707"/>
        <dbReference type="EC" id="3.1.1.47"/>
    </reaction>
</comment>
<gene>
    <name evidence="7" type="ORF">SPI_06346</name>
</gene>
<dbReference type="SUPFAM" id="SSF53474">
    <property type="entry name" value="alpha/beta-Hydrolases"/>
    <property type="match status" value="1"/>
</dbReference>
<dbReference type="Gene3D" id="3.40.50.1820">
    <property type="entry name" value="alpha/beta hydrolase"/>
    <property type="match status" value="1"/>
</dbReference>
<organism evidence="7 8">
    <name type="scientific">Niveomyces insectorum RCEF 264</name>
    <dbReference type="NCBI Taxonomy" id="1081102"/>
    <lineage>
        <taxon>Eukaryota</taxon>
        <taxon>Fungi</taxon>
        <taxon>Dikarya</taxon>
        <taxon>Ascomycota</taxon>
        <taxon>Pezizomycotina</taxon>
        <taxon>Sordariomycetes</taxon>
        <taxon>Hypocreomycetidae</taxon>
        <taxon>Hypocreales</taxon>
        <taxon>Cordycipitaceae</taxon>
        <taxon>Niveomyces</taxon>
    </lineage>
</organism>
<dbReference type="PANTHER" id="PTHR10272">
    <property type="entry name" value="PLATELET-ACTIVATING FACTOR ACETYLHYDROLASE"/>
    <property type="match status" value="1"/>
</dbReference>
<feature type="compositionally biased region" description="Low complexity" evidence="6">
    <location>
        <begin position="607"/>
        <end position="628"/>
    </location>
</feature>
<feature type="region of interest" description="Disordered" evidence="6">
    <location>
        <begin position="583"/>
        <end position="628"/>
    </location>
</feature>
<keyword evidence="3 4" id="KW-0443">Lipid metabolism</keyword>
<dbReference type="InterPro" id="IPR016715">
    <property type="entry name" value="PAF_acetylhydro_eukaryote"/>
</dbReference>
<keyword evidence="1 4" id="KW-0378">Hydrolase</keyword>
<dbReference type="GO" id="GO:0003847">
    <property type="term" value="F:1-alkyl-2-acetylglycerophosphocholine esterase activity"/>
    <property type="evidence" value="ECO:0007669"/>
    <property type="project" value="UniProtKB-UniRule"/>
</dbReference>
<evidence type="ECO:0000313" key="8">
    <source>
        <dbReference type="Proteomes" id="UP000076874"/>
    </source>
</evidence>
<reference evidence="7 8" key="1">
    <citation type="journal article" date="2016" name="Genome Biol. Evol.">
        <title>Divergent and convergent evolution of fungal pathogenicity.</title>
        <authorList>
            <person name="Shang Y."/>
            <person name="Xiao G."/>
            <person name="Zheng P."/>
            <person name="Cen K."/>
            <person name="Zhan S."/>
            <person name="Wang C."/>
        </authorList>
    </citation>
    <scope>NUCLEOTIDE SEQUENCE [LARGE SCALE GENOMIC DNA]</scope>
    <source>
        <strain evidence="7 8">RCEF 264</strain>
    </source>
</reference>
<evidence type="ECO:0000256" key="5">
    <source>
        <dbReference type="PIRSR" id="PIRSR018169-1"/>
    </source>
</evidence>
<evidence type="ECO:0000256" key="3">
    <source>
        <dbReference type="ARBA" id="ARBA00023098"/>
    </source>
</evidence>
<dbReference type="Proteomes" id="UP000076874">
    <property type="component" value="Unassembled WGS sequence"/>
</dbReference>
<accession>A0A167S1L3</accession>
<evidence type="ECO:0000256" key="1">
    <source>
        <dbReference type="ARBA" id="ARBA00022801"/>
    </source>
</evidence>
<proteinExistence type="inferred from homology"/>
<feature type="compositionally biased region" description="Polar residues" evidence="6">
    <location>
        <begin position="592"/>
        <end position="606"/>
    </location>
</feature>
<dbReference type="Pfam" id="PF03403">
    <property type="entry name" value="PAF-AH_p_II"/>
    <property type="match status" value="1"/>
</dbReference>
<evidence type="ECO:0000256" key="2">
    <source>
        <dbReference type="ARBA" id="ARBA00022963"/>
    </source>
</evidence>
<dbReference type="PANTHER" id="PTHR10272:SF7">
    <property type="entry name" value="PHOSPHOLIPASE-RELATED"/>
    <property type="match status" value="1"/>
</dbReference>
<dbReference type="STRING" id="1081102.A0A167S1L3"/>
<feature type="active site" description="Charge relay system" evidence="5">
    <location>
        <position position="429"/>
    </location>
</feature>
<feature type="active site" description="Charge relay system" evidence="5">
    <location>
        <position position="337"/>
    </location>
</feature>
<comment type="caution">
    <text evidence="7">The sequence shown here is derived from an EMBL/GenBank/DDBJ whole genome shotgun (WGS) entry which is preliminary data.</text>
</comment>
<dbReference type="EC" id="3.1.1.47" evidence="4"/>
<evidence type="ECO:0000313" key="7">
    <source>
        <dbReference type="EMBL" id="OAA59144.1"/>
    </source>
</evidence>
<feature type="active site" description="Nucleophile" evidence="5">
    <location>
        <position position="289"/>
    </location>
</feature>
<evidence type="ECO:0000256" key="4">
    <source>
        <dbReference type="PIRNR" id="PIRNR018169"/>
    </source>
</evidence>
<sequence length="628" mass="66709">MTTNTGAAAKVAAYLNRLNPVPAFPDYTGPYKVGTVDVEIPVTDLASPSPAPANAAGIHTVQFRIFYPADPDATGKRISWLPTPQRSYVSAYTQFLGIGPVLAEFISFLPRHLHYTTIPVLKNAALHGQPPASATTTTDGPPRWPTMVFSHGLGGSRNAYSHVAGSIASYGVVVVCPEHRDGSAVVSYVRDPAAQDRFLPQSRRRVVPYHRIPHTETPDVWAARDQQLRIRLWELGLVHDALLRIDEGVRGPADGFTNLNASTPAAALAQFAGRLDVQRPGAIVWAGHSFGATSVVQLLKTTYYCSTTPEDDRLYTPAADSRLRAQITACNPVILLDMWCFPLLSPTQRALFDRPLPAYDATAGAGDAPGGAAVLAVASESFYKWTAHLHTTAKVLSPDPAAAVAFAETAAPRPPWPEPHVFYVAHSAHLNQSDFGLLFPWLTKKVFGAEQPERALRLNVRAVLQLLRTNGVPVARTQAVDLVEGGGACPAKTTPDSDSQSDDSVAATDLTDTDHDNDDPAILARRTPGAVDCWVWIDLVGLGAAAADAAAQKPLGSPVAALVDAEAIDEDEEAMEGEMEPHLAALPPSTPVTPMSATARTTPKTRSATPPTLATPNAPPSASAAIAA</sequence>
<dbReference type="OrthoDB" id="2363873at2759"/>
<protein>
    <recommendedName>
        <fullName evidence="4">Putative phospholipase</fullName>
        <ecNumber evidence="4">3.1.1.47</ecNumber>
    </recommendedName>
</protein>
<keyword evidence="8" id="KW-1185">Reference proteome</keyword>
<evidence type="ECO:0000256" key="6">
    <source>
        <dbReference type="SAM" id="MobiDB-lite"/>
    </source>
</evidence>
<dbReference type="InterPro" id="IPR029058">
    <property type="entry name" value="AB_hydrolase_fold"/>
</dbReference>
<dbReference type="AlphaFoldDB" id="A0A167S1L3"/>
<comment type="similarity">
    <text evidence="4">Belongs to the serine esterase family.</text>
</comment>
<dbReference type="PIRSF" id="PIRSF018169">
    <property type="entry name" value="PAF_acetylhydrolase"/>
    <property type="match status" value="1"/>
</dbReference>
<name>A0A167S1L3_9HYPO</name>
<feature type="compositionally biased region" description="Low complexity" evidence="6">
    <location>
        <begin position="496"/>
        <end position="510"/>
    </location>
</feature>
<dbReference type="GO" id="GO:0016042">
    <property type="term" value="P:lipid catabolic process"/>
    <property type="evidence" value="ECO:0007669"/>
    <property type="project" value="UniProtKB-KW"/>
</dbReference>
<dbReference type="EMBL" id="AZHD01000011">
    <property type="protein sequence ID" value="OAA59144.1"/>
    <property type="molecule type" value="Genomic_DNA"/>
</dbReference>
<keyword evidence="2 4" id="KW-0442">Lipid degradation</keyword>